<sequence>MNGYEARDSSAVFTGDLLETKPGFSASLTLDGSTVLIQPESVAKLQENMLVLDHGSVSVTTSKSFKVRVDCLTVVPTSDAWTQYDVTDVNRIVQVVARKNDVYVQREAAVRGPSPETAASQEGTVHEGEQHNYDESELCGAPGRPSGAGPVLNSKWIIAGGGAAGVGILLCVLLCGGSKTPISPKDP</sequence>
<accession>A0A2U3KW47</accession>
<dbReference type="AlphaFoldDB" id="A0A2U3KW47"/>
<feature type="region of interest" description="Disordered" evidence="1">
    <location>
        <begin position="108"/>
        <end position="144"/>
    </location>
</feature>
<protein>
    <recommendedName>
        <fullName evidence="5">FecR protein domain-containing protein</fullName>
    </recommendedName>
</protein>
<evidence type="ECO:0008006" key="5">
    <source>
        <dbReference type="Google" id="ProtNLM"/>
    </source>
</evidence>
<dbReference type="EMBL" id="OMOD01000145">
    <property type="protein sequence ID" value="SPF43862.1"/>
    <property type="molecule type" value="Genomic_DNA"/>
</dbReference>
<evidence type="ECO:0000256" key="1">
    <source>
        <dbReference type="SAM" id="MobiDB-lite"/>
    </source>
</evidence>
<keyword evidence="2" id="KW-1133">Transmembrane helix</keyword>
<reference evidence="4" key="1">
    <citation type="submission" date="2018-02" db="EMBL/GenBank/DDBJ databases">
        <authorList>
            <person name="Hausmann B."/>
        </authorList>
    </citation>
    <scope>NUCLEOTIDE SEQUENCE [LARGE SCALE GENOMIC DNA]</scope>
    <source>
        <strain evidence="4">Peat soil MAG SbA1</strain>
    </source>
</reference>
<evidence type="ECO:0000313" key="3">
    <source>
        <dbReference type="EMBL" id="SPF43862.1"/>
    </source>
</evidence>
<evidence type="ECO:0000313" key="4">
    <source>
        <dbReference type="Proteomes" id="UP000238701"/>
    </source>
</evidence>
<feature type="transmembrane region" description="Helical" evidence="2">
    <location>
        <begin position="156"/>
        <end position="175"/>
    </location>
</feature>
<feature type="compositionally biased region" description="Basic and acidic residues" evidence="1">
    <location>
        <begin position="124"/>
        <end position="134"/>
    </location>
</feature>
<keyword evidence="2" id="KW-0812">Transmembrane</keyword>
<keyword evidence="2" id="KW-0472">Membrane</keyword>
<proteinExistence type="predicted"/>
<name>A0A2U3KW47_9BACT</name>
<gene>
    <name evidence="3" type="ORF">SBA1_500013</name>
</gene>
<organism evidence="3 4">
    <name type="scientific">Candidatus Sulfotelmatobacter kueseliae</name>
    <dbReference type="NCBI Taxonomy" id="2042962"/>
    <lineage>
        <taxon>Bacteria</taxon>
        <taxon>Pseudomonadati</taxon>
        <taxon>Acidobacteriota</taxon>
        <taxon>Terriglobia</taxon>
        <taxon>Terriglobales</taxon>
        <taxon>Candidatus Korobacteraceae</taxon>
        <taxon>Candidatus Sulfotelmatobacter</taxon>
    </lineage>
</organism>
<dbReference type="Proteomes" id="UP000238701">
    <property type="component" value="Unassembled WGS sequence"/>
</dbReference>
<evidence type="ECO:0000256" key="2">
    <source>
        <dbReference type="SAM" id="Phobius"/>
    </source>
</evidence>